<dbReference type="Gene3D" id="1.10.10.10">
    <property type="entry name" value="Winged helix-like DNA-binding domain superfamily/Winged helix DNA-binding domain"/>
    <property type="match status" value="1"/>
</dbReference>
<reference evidence="10 11" key="1">
    <citation type="journal article" date="2006" name="Mol. Plant Microbe Interact.">
        <title>Identification of open reading frames unique to a select agent: Ralstonia solanacearum race 3 biovar 2.</title>
        <authorList>
            <person name="Gabriel D.W."/>
            <person name="Allen C."/>
            <person name="Schell M."/>
            <person name="Denny T.P."/>
            <person name="Greenberg J.T."/>
            <person name="Duan Y.P."/>
            <person name="Flores-Cruz Z."/>
            <person name="Huang Q."/>
            <person name="Clifford J.M."/>
            <person name="Presting G."/>
            <person name="Gonzalez E.T."/>
            <person name="Reddy J."/>
            <person name="Elphinstone J."/>
            <person name="Swanson J."/>
            <person name="Yao J."/>
            <person name="Mulholland V."/>
            <person name="Liu L."/>
            <person name="Farmerie W."/>
            <person name="Patnaikuni M."/>
            <person name="Balogh B."/>
            <person name="Norman D."/>
            <person name="Alvarez A."/>
            <person name="Castillo J.A."/>
            <person name="Jones J."/>
            <person name="Saddler G."/>
            <person name="Walunas T."/>
            <person name="Zhukov A."/>
            <person name="Mikhailova N."/>
        </authorList>
    </citation>
    <scope>NUCLEOTIDE SEQUENCE [LARGE SCALE GENOMIC DNA]</scope>
    <source>
        <strain evidence="10 11">UW551</strain>
    </source>
</reference>
<gene>
    <name evidence="10" type="ORF">RRSL_04718</name>
</gene>
<feature type="DNA-binding region" description="OmpR/PhoB-type" evidence="7">
    <location>
        <begin position="140"/>
        <end position="245"/>
    </location>
</feature>
<evidence type="ECO:0000256" key="4">
    <source>
        <dbReference type="ARBA" id="ARBA00023125"/>
    </source>
</evidence>
<dbReference type="InterPro" id="IPR036388">
    <property type="entry name" value="WH-like_DNA-bd_sf"/>
</dbReference>
<dbReference type="PANTHER" id="PTHR48111:SF4">
    <property type="entry name" value="DNA-BINDING DUAL TRANSCRIPTIONAL REGULATOR OMPR"/>
    <property type="match status" value="1"/>
</dbReference>
<dbReference type="GO" id="GO:0005829">
    <property type="term" value="C:cytosol"/>
    <property type="evidence" value="ECO:0007669"/>
    <property type="project" value="TreeGrafter"/>
</dbReference>
<dbReference type="Gene3D" id="6.10.250.690">
    <property type="match status" value="1"/>
</dbReference>
<organism evidence="10 11">
    <name type="scientific">Ralstonia solanacearum (strain UW551)</name>
    <dbReference type="NCBI Taxonomy" id="342110"/>
    <lineage>
        <taxon>Bacteria</taxon>
        <taxon>Pseudomonadati</taxon>
        <taxon>Pseudomonadota</taxon>
        <taxon>Betaproteobacteria</taxon>
        <taxon>Burkholderiales</taxon>
        <taxon>Burkholderiaceae</taxon>
        <taxon>Ralstonia</taxon>
        <taxon>Ralstonia solanacearum species complex</taxon>
    </lineage>
</organism>
<dbReference type="InterPro" id="IPR001789">
    <property type="entry name" value="Sig_transdc_resp-reg_receiver"/>
</dbReference>
<feature type="domain" description="OmpR/PhoB-type" evidence="9">
    <location>
        <begin position="140"/>
        <end position="245"/>
    </location>
</feature>
<evidence type="ECO:0000256" key="7">
    <source>
        <dbReference type="PROSITE-ProRule" id="PRU01091"/>
    </source>
</evidence>
<dbReference type="FunFam" id="3.40.50.2300:FF:000001">
    <property type="entry name" value="DNA-binding response regulator PhoB"/>
    <property type="match status" value="1"/>
</dbReference>
<dbReference type="InterPro" id="IPR016032">
    <property type="entry name" value="Sig_transdc_resp-reg_C-effctor"/>
</dbReference>
<keyword evidence="1 6" id="KW-0597">Phosphoprotein</keyword>
<dbReference type="PANTHER" id="PTHR48111">
    <property type="entry name" value="REGULATOR OF RPOS"/>
    <property type="match status" value="1"/>
</dbReference>
<name>A0AB33VJ04_RALSU</name>
<dbReference type="Proteomes" id="UP000005933">
    <property type="component" value="Unassembled WGS sequence"/>
</dbReference>
<evidence type="ECO:0008006" key="12">
    <source>
        <dbReference type="Google" id="ProtNLM"/>
    </source>
</evidence>
<dbReference type="InterPro" id="IPR011006">
    <property type="entry name" value="CheY-like_superfamily"/>
</dbReference>
<sequence>MTRDLHRWAGCGSRSACRRPIPLLLTMILIVEDEPKLAALMGDYLRAAHYETEWVDDGTRAVQRVRETSPELVLLDLMLPGKDGLEICREVRAFSDLPIVMVTARVEEIDRLLGLELGADDYICKPFSPRELVARIKTILRRVQRGGAQPESLLLIDNTAYSATLRGQRLDLTPVEFRLLSALANAPGRILSRANLLEQIYDDHRIVTDRTVDTHVKNLRRKMELVSPGTEMIHSVYGVGYRLDA</sequence>
<dbReference type="InterPro" id="IPR001867">
    <property type="entry name" value="OmpR/PhoB-type_DNA-bd"/>
</dbReference>
<proteinExistence type="predicted"/>
<evidence type="ECO:0000259" key="8">
    <source>
        <dbReference type="PROSITE" id="PS50110"/>
    </source>
</evidence>
<dbReference type="GO" id="GO:0000976">
    <property type="term" value="F:transcription cis-regulatory region binding"/>
    <property type="evidence" value="ECO:0007669"/>
    <property type="project" value="TreeGrafter"/>
</dbReference>
<evidence type="ECO:0000313" key="11">
    <source>
        <dbReference type="Proteomes" id="UP000005933"/>
    </source>
</evidence>
<dbReference type="AlphaFoldDB" id="A0AB33VJ04"/>
<dbReference type="PROSITE" id="PS51755">
    <property type="entry name" value="OMPR_PHOB"/>
    <property type="match status" value="1"/>
</dbReference>
<accession>A0AB33VJ04</accession>
<evidence type="ECO:0000259" key="9">
    <source>
        <dbReference type="PROSITE" id="PS51755"/>
    </source>
</evidence>
<dbReference type="SMART" id="SM00862">
    <property type="entry name" value="Trans_reg_C"/>
    <property type="match status" value="1"/>
</dbReference>
<dbReference type="Pfam" id="PF00486">
    <property type="entry name" value="Trans_reg_C"/>
    <property type="match status" value="1"/>
</dbReference>
<dbReference type="PROSITE" id="PS50110">
    <property type="entry name" value="RESPONSE_REGULATORY"/>
    <property type="match status" value="1"/>
</dbReference>
<dbReference type="GO" id="GO:0006355">
    <property type="term" value="P:regulation of DNA-templated transcription"/>
    <property type="evidence" value="ECO:0007669"/>
    <property type="project" value="InterPro"/>
</dbReference>
<feature type="domain" description="Response regulatory" evidence="8">
    <location>
        <begin position="27"/>
        <end position="140"/>
    </location>
</feature>
<feature type="modified residue" description="4-aspartylphosphate" evidence="6">
    <location>
        <position position="76"/>
    </location>
</feature>
<keyword evidence="5" id="KW-0804">Transcription</keyword>
<evidence type="ECO:0000313" key="10">
    <source>
        <dbReference type="EMBL" id="EAP74851.1"/>
    </source>
</evidence>
<keyword evidence="4 7" id="KW-0238">DNA-binding</keyword>
<protein>
    <recommendedName>
        <fullName evidence="12">DNA-binding response regulator in two-component regulatory system with BaeS</fullName>
    </recommendedName>
</protein>
<dbReference type="SMART" id="SM00448">
    <property type="entry name" value="REC"/>
    <property type="match status" value="1"/>
</dbReference>
<dbReference type="SUPFAM" id="SSF52172">
    <property type="entry name" value="CheY-like"/>
    <property type="match status" value="1"/>
</dbReference>
<dbReference type="SUPFAM" id="SSF46894">
    <property type="entry name" value="C-terminal effector domain of the bipartite response regulators"/>
    <property type="match status" value="1"/>
</dbReference>
<dbReference type="InterPro" id="IPR039420">
    <property type="entry name" value="WalR-like"/>
</dbReference>
<dbReference type="GO" id="GO:0032993">
    <property type="term" value="C:protein-DNA complex"/>
    <property type="evidence" value="ECO:0007669"/>
    <property type="project" value="TreeGrafter"/>
</dbReference>
<evidence type="ECO:0000256" key="5">
    <source>
        <dbReference type="ARBA" id="ARBA00023163"/>
    </source>
</evidence>
<comment type="caution">
    <text evidence="10">The sequence shown here is derived from an EMBL/GenBank/DDBJ whole genome shotgun (WGS) entry which is preliminary data.</text>
</comment>
<dbReference type="CDD" id="cd00383">
    <property type="entry name" value="trans_reg_C"/>
    <property type="match status" value="1"/>
</dbReference>
<dbReference type="EMBL" id="AAKL01000001">
    <property type="protein sequence ID" value="EAP74851.1"/>
    <property type="molecule type" value="Genomic_DNA"/>
</dbReference>
<dbReference type="Gene3D" id="3.40.50.2300">
    <property type="match status" value="1"/>
</dbReference>
<evidence type="ECO:0000256" key="3">
    <source>
        <dbReference type="ARBA" id="ARBA00023015"/>
    </source>
</evidence>
<dbReference type="GO" id="GO:0000156">
    <property type="term" value="F:phosphorelay response regulator activity"/>
    <property type="evidence" value="ECO:0007669"/>
    <property type="project" value="TreeGrafter"/>
</dbReference>
<evidence type="ECO:0000256" key="1">
    <source>
        <dbReference type="ARBA" id="ARBA00022553"/>
    </source>
</evidence>
<dbReference type="Pfam" id="PF00072">
    <property type="entry name" value="Response_reg"/>
    <property type="match status" value="1"/>
</dbReference>
<evidence type="ECO:0000256" key="2">
    <source>
        <dbReference type="ARBA" id="ARBA00023012"/>
    </source>
</evidence>
<keyword evidence="2" id="KW-0902">Two-component regulatory system</keyword>
<evidence type="ECO:0000256" key="6">
    <source>
        <dbReference type="PROSITE-ProRule" id="PRU00169"/>
    </source>
</evidence>
<keyword evidence="3" id="KW-0805">Transcription regulation</keyword>